<reference evidence="2 3" key="2">
    <citation type="submission" date="2017-09" db="EMBL/GenBank/DDBJ databases">
        <title>Extensive intraspecific genome diversity in a model arbuscular mycorrhizal fungus.</title>
        <authorList>
            <person name="Chen E.C."/>
            <person name="Morin E."/>
            <person name="Beaudet D."/>
            <person name="Noel J."/>
            <person name="Ndikumana S."/>
            <person name="Charron P."/>
            <person name="St-Onge C."/>
            <person name="Giorgi J."/>
            <person name="Grigoriev I.V."/>
            <person name="Roux C."/>
            <person name="Martin F.M."/>
            <person name="Corradi N."/>
        </authorList>
    </citation>
    <scope>NUCLEOTIDE SEQUENCE [LARGE SCALE GENOMIC DNA]</scope>
    <source>
        <strain evidence="2 3">A5</strain>
    </source>
</reference>
<organism evidence="2 3">
    <name type="scientific">Rhizophagus irregularis</name>
    <dbReference type="NCBI Taxonomy" id="588596"/>
    <lineage>
        <taxon>Eukaryota</taxon>
        <taxon>Fungi</taxon>
        <taxon>Fungi incertae sedis</taxon>
        <taxon>Mucoromycota</taxon>
        <taxon>Glomeromycotina</taxon>
        <taxon>Glomeromycetes</taxon>
        <taxon>Glomerales</taxon>
        <taxon>Glomeraceae</taxon>
        <taxon>Rhizophagus</taxon>
    </lineage>
</organism>
<dbReference type="AlphaFoldDB" id="A0A2N0NC00"/>
<evidence type="ECO:0000313" key="3">
    <source>
        <dbReference type="Proteomes" id="UP000232722"/>
    </source>
</evidence>
<proteinExistence type="predicted"/>
<name>A0A2N0NC00_9GLOM</name>
<keyword evidence="1" id="KW-1133">Transmembrane helix</keyword>
<dbReference type="EMBL" id="LLXJ01012557">
    <property type="protein sequence ID" value="PKB92049.1"/>
    <property type="molecule type" value="Genomic_DNA"/>
</dbReference>
<accession>A0A2N0NC00</accession>
<sequence>MVQIVDINGICEKINIEDKKKFVKDERKIYIITIIIALVMVPCSVNTELRTDKNII</sequence>
<keyword evidence="1" id="KW-0472">Membrane</keyword>
<dbReference type="Proteomes" id="UP000232722">
    <property type="component" value="Unassembled WGS sequence"/>
</dbReference>
<reference evidence="2 3" key="1">
    <citation type="submission" date="2016-04" db="EMBL/GenBank/DDBJ databases">
        <title>Genome analyses suggest a sexual origin of heterokaryosis in a supposedly ancient asexual fungus.</title>
        <authorList>
            <person name="Ropars J."/>
            <person name="Sedzielewska K."/>
            <person name="Noel J."/>
            <person name="Charron P."/>
            <person name="Farinelli L."/>
            <person name="Marton T."/>
            <person name="Kruger M."/>
            <person name="Pelin A."/>
            <person name="Brachmann A."/>
            <person name="Corradi N."/>
        </authorList>
    </citation>
    <scope>NUCLEOTIDE SEQUENCE [LARGE SCALE GENOMIC DNA]</scope>
    <source>
        <strain evidence="2 3">A5</strain>
    </source>
</reference>
<keyword evidence="1" id="KW-0812">Transmembrane</keyword>
<protein>
    <submittedName>
        <fullName evidence="2">Uncharacterized protein</fullName>
    </submittedName>
</protein>
<feature type="transmembrane region" description="Helical" evidence="1">
    <location>
        <begin position="29"/>
        <end position="47"/>
    </location>
</feature>
<evidence type="ECO:0000313" key="2">
    <source>
        <dbReference type="EMBL" id="PKB92049.1"/>
    </source>
</evidence>
<gene>
    <name evidence="2" type="ORF">RhiirA5_446266</name>
</gene>
<comment type="caution">
    <text evidence="2">The sequence shown here is derived from an EMBL/GenBank/DDBJ whole genome shotgun (WGS) entry which is preliminary data.</text>
</comment>
<evidence type="ECO:0000256" key="1">
    <source>
        <dbReference type="SAM" id="Phobius"/>
    </source>
</evidence>